<dbReference type="InterPro" id="IPR013022">
    <property type="entry name" value="Xyl_isomerase-like_TIM-brl"/>
</dbReference>
<dbReference type="Pfam" id="PF01261">
    <property type="entry name" value="AP_endonuc_2"/>
    <property type="match status" value="1"/>
</dbReference>
<comment type="caution">
    <text evidence="2">The sequence shown here is derived from an EMBL/GenBank/DDBJ whole genome shotgun (WGS) entry which is preliminary data.</text>
</comment>
<dbReference type="InterPro" id="IPR036237">
    <property type="entry name" value="Xyl_isomerase-like_sf"/>
</dbReference>
<feature type="domain" description="Xylose isomerase-like TIM barrel" evidence="1">
    <location>
        <begin position="27"/>
        <end position="265"/>
    </location>
</feature>
<reference evidence="2" key="1">
    <citation type="submission" date="2019-08" db="EMBL/GenBank/DDBJ databases">
        <authorList>
            <person name="Kucharzyk K."/>
            <person name="Murdoch R.W."/>
            <person name="Higgins S."/>
            <person name="Loffler F."/>
        </authorList>
    </citation>
    <scope>NUCLEOTIDE SEQUENCE</scope>
</reference>
<protein>
    <submittedName>
        <fullName evidence="2">L-ribulose-5-phosphate 3-epimerase UlaE</fullName>
        <ecNumber evidence="2">5.1.3.22</ecNumber>
    </submittedName>
</protein>
<evidence type="ECO:0000313" key="2">
    <source>
        <dbReference type="EMBL" id="MPM75480.1"/>
    </source>
</evidence>
<dbReference type="PANTHER" id="PTHR12110:SF53">
    <property type="entry name" value="BLR5974 PROTEIN"/>
    <property type="match status" value="1"/>
</dbReference>
<accession>A0A645CEY2</accession>
<organism evidence="2">
    <name type="scientific">bioreactor metagenome</name>
    <dbReference type="NCBI Taxonomy" id="1076179"/>
    <lineage>
        <taxon>unclassified sequences</taxon>
        <taxon>metagenomes</taxon>
        <taxon>ecological metagenomes</taxon>
    </lineage>
</organism>
<evidence type="ECO:0000259" key="1">
    <source>
        <dbReference type="Pfam" id="PF01261"/>
    </source>
</evidence>
<sequence>MLKCSISVYGAHLLVPENDRTVANIVRASAGLGFDAIDLGYYWGENRKAEMAEIRKLAPELGIAVGHYIVGNNFGNAAEKGATELAAEIDKVKVALDEAAEMGCAALRIFGGGYELEWNAYCGKIAEALAACVDHAKAANVIMALEDHGALCKNSAQMLYYLTAVNSPWLRANVDIGNFWNYGELPETGVRAMAKYAAMVHVKDLRRINGTLLPVPVGEGEIDFRNCFRMLAEAGYSGLISLEYECQLGHPKHGIAQSLAHMRRCATGF</sequence>
<dbReference type="SUPFAM" id="SSF51658">
    <property type="entry name" value="Xylose isomerase-like"/>
    <property type="match status" value="1"/>
</dbReference>
<dbReference type="Gene3D" id="3.20.20.150">
    <property type="entry name" value="Divalent-metal-dependent TIM barrel enzymes"/>
    <property type="match status" value="1"/>
</dbReference>
<dbReference type="EMBL" id="VSSQ01026652">
    <property type="protein sequence ID" value="MPM75480.1"/>
    <property type="molecule type" value="Genomic_DNA"/>
</dbReference>
<dbReference type="InterPro" id="IPR050312">
    <property type="entry name" value="IolE/XylAMocC-like"/>
</dbReference>
<gene>
    <name evidence="2" type="primary">ulaE_3</name>
    <name evidence="2" type="ORF">SDC9_122473</name>
</gene>
<dbReference type="AlphaFoldDB" id="A0A645CEY2"/>
<name>A0A645CEY2_9ZZZZ</name>
<proteinExistence type="predicted"/>
<dbReference type="PANTHER" id="PTHR12110">
    <property type="entry name" value="HYDROXYPYRUVATE ISOMERASE"/>
    <property type="match status" value="1"/>
</dbReference>
<dbReference type="EC" id="5.1.3.22" evidence="2"/>
<dbReference type="GO" id="GO:0034015">
    <property type="term" value="F:L-ribulose-5-phosphate 3-epimerase activity"/>
    <property type="evidence" value="ECO:0007669"/>
    <property type="project" value="UniProtKB-EC"/>
</dbReference>
<keyword evidence="2" id="KW-0413">Isomerase</keyword>